<dbReference type="KEGG" id="cvr:CHLNCDRAFT_141200"/>
<dbReference type="InterPro" id="IPR052527">
    <property type="entry name" value="Metal_cation-efflux_comp"/>
</dbReference>
<comment type="subcellular location">
    <subcellularLocation>
        <location evidence="5">Endoplasmic reticulum membrane</location>
        <topology evidence="5">Multi-pass membrane protein</topology>
    </subcellularLocation>
    <subcellularLocation>
        <location evidence="1">Membrane</location>
        <topology evidence="1">Multi-pass membrane protein</topology>
    </subcellularLocation>
</comment>
<dbReference type="GO" id="GO:0005789">
    <property type="term" value="C:endoplasmic reticulum membrane"/>
    <property type="evidence" value="ECO:0007669"/>
    <property type="project" value="UniProtKB-SubCell"/>
</dbReference>
<comment type="cofactor">
    <cofactor evidence="5">
        <name>Zn(2+)</name>
        <dbReference type="ChEBI" id="CHEBI:29105"/>
    </cofactor>
    <text evidence="5">Divalent metal cations. Probably Zn(2+).</text>
</comment>
<keyword evidence="5" id="KW-0808">Transferase</keyword>
<dbReference type="Gene3D" id="1.20.120.1630">
    <property type="match status" value="1"/>
</dbReference>
<accession>E1ZSA9</accession>
<evidence type="ECO:0000313" key="7">
    <source>
        <dbReference type="Proteomes" id="UP000008141"/>
    </source>
</evidence>
<dbReference type="GO" id="GO:0004671">
    <property type="term" value="F:protein C-terminal S-isoprenylcysteine carboxyl O-methyltransferase activity"/>
    <property type="evidence" value="ECO:0007669"/>
    <property type="project" value="UniProtKB-EC"/>
</dbReference>
<dbReference type="Pfam" id="PF04140">
    <property type="entry name" value="ICMT"/>
    <property type="match status" value="1"/>
</dbReference>
<keyword evidence="3 5" id="KW-1133">Transmembrane helix</keyword>
<dbReference type="eggNOG" id="ENOG502S9FN">
    <property type="taxonomic scope" value="Eukaryota"/>
</dbReference>
<evidence type="ECO:0000256" key="5">
    <source>
        <dbReference type="RuleBase" id="RU362022"/>
    </source>
</evidence>
<dbReference type="EC" id="2.1.1.100" evidence="5"/>
<sequence length="224" mass="24334">MRPLPKVSKGRRQQPLTGPRPSKLVVLALVTAAVLFNCRNPNYLDAAAGDRKEDAWVGNHLPEGLAAQAVVTLLMAAAYCLARGSPARRPWSAAEAVAAAACLAGTALRAWCFSALGRLFTYEVSIRTSHQLVTTGPYALLLHPSYTGTAMVALGFCGYIGLLRRWRGLLAVMMTVGAALGKPGQLVLRDVLRIINEEQVLLEHFGAQWQHHASSRWRLVPLLF</sequence>
<dbReference type="GeneID" id="17350653"/>
<dbReference type="InParanoid" id="E1ZSA9"/>
<dbReference type="AlphaFoldDB" id="E1ZSA9"/>
<keyword evidence="7" id="KW-1185">Reference proteome</keyword>
<organism evidence="7">
    <name type="scientific">Chlorella variabilis</name>
    <name type="common">Green alga</name>
    <dbReference type="NCBI Taxonomy" id="554065"/>
    <lineage>
        <taxon>Eukaryota</taxon>
        <taxon>Viridiplantae</taxon>
        <taxon>Chlorophyta</taxon>
        <taxon>core chlorophytes</taxon>
        <taxon>Trebouxiophyceae</taxon>
        <taxon>Chlorellales</taxon>
        <taxon>Chlorellaceae</taxon>
        <taxon>Chlorella clade</taxon>
        <taxon>Chlorella</taxon>
    </lineage>
</organism>
<evidence type="ECO:0000256" key="4">
    <source>
        <dbReference type="ARBA" id="ARBA00023136"/>
    </source>
</evidence>
<reference evidence="6 7" key="1">
    <citation type="journal article" date="2010" name="Plant Cell">
        <title>The Chlorella variabilis NC64A genome reveals adaptation to photosymbiosis, coevolution with viruses, and cryptic sex.</title>
        <authorList>
            <person name="Blanc G."/>
            <person name="Duncan G."/>
            <person name="Agarkova I."/>
            <person name="Borodovsky M."/>
            <person name="Gurnon J."/>
            <person name="Kuo A."/>
            <person name="Lindquist E."/>
            <person name="Lucas S."/>
            <person name="Pangilinan J."/>
            <person name="Polle J."/>
            <person name="Salamov A."/>
            <person name="Terry A."/>
            <person name="Yamada T."/>
            <person name="Dunigan D.D."/>
            <person name="Grigoriev I.V."/>
            <person name="Claverie J.M."/>
            <person name="Van Etten J.L."/>
        </authorList>
    </citation>
    <scope>NUCLEOTIDE SEQUENCE [LARGE SCALE GENOMIC DNA]</scope>
    <source>
        <strain evidence="6 7">NC64A</strain>
    </source>
</reference>
<feature type="transmembrane region" description="Helical" evidence="5">
    <location>
        <begin position="94"/>
        <end position="120"/>
    </location>
</feature>
<protein>
    <recommendedName>
        <fullName evidence="5">Protein-S-isoprenylcysteine O-methyltransferase</fullName>
        <ecNumber evidence="5">2.1.1.100</ecNumber>
    </recommendedName>
</protein>
<dbReference type="PANTHER" id="PTHR43847">
    <property type="entry name" value="BLL3993 PROTEIN"/>
    <property type="match status" value="1"/>
</dbReference>
<feature type="transmembrane region" description="Helical" evidence="5">
    <location>
        <begin position="65"/>
        <end position="82"/>
    </location>
</feature>
<dbReference type="RefSeq" id="XP_005843376.1">
    <property type="nucleotide sequence ID" value="XM_005843314.1"/>
</dbReference>
<gene>
    <name evidence="6" type="ORF">CHLNCDRAFT_141200</name>
</gene>
<dbReference type="GO" id="GO:0032259">
    <property type="term" value="P:methylation"/>
    <property type="evidence" value="ECO:0007669"/>
    <property type="project" value="UniProtKB-KW"/>
</dbReference>
<dbReference type="OrthoDB" id="422086at2759"/>
<comment type="similarity">
    <text evidence="5">Belongs to the class VI-like SAM-binding methyltransferase superfamily. Isoprenylcysteine carboxyl methyltransferase family.</text>
</comment>
<evidence type="ECO:0000256" key="2">
    <source>
        <dbReference type="ARBA" id="ARBA00022692"/>
    </source>
</evidence>
<keyword evidence="2 5" id="KW-0812">Transmembrane</keyword>
<dbReference type="PANTHER" id="PTHR43847:SF1">
    <property type="entry name" value="BLL3993 PROTEIN"/>
    <property type="match status" value="1"/>
</dbReference>
<keyword evidence="5" id="KW-0949">S-adenosyl-L-methionine</keyword>
<evidence type="ECO:0000313" key="6">
    <source>
        <dbReference type="EMBL" id="EFN51274.1"/>
    </source>
</evidence>
<dbReference type="Proteomes" id="UP000008141">
    <property type="component" value="Unassembled WGS sequence"/>
</dbReference>
<dbReference type="STRING" id="554065.E1ZSA9"/>
<keyword evidence="4 5" id="KW-0472">Membrane</keyword>
<keyword evidence="5" id="KW-0489">Methyltransferase</keyword>
<dbReference type="InterPro" id="IPR007269">
    <property type="entry name" value="ICMT_MeTrfase"/>
</dbReference>
<evidence type="ECO:0000256" key="3">
    <source>
        <dbReference type="ARBA" id="ARBA00022989"/>
    </source>
</evidence>
<comment type="catalytic activity">
    <reaction evidence="5">
        <text>[protein]-C-terminal S-[(2E,6E)-farnesyl]-L-cysteine + S-adenosyl-L-methionine = [protein]-C-terminal S-[(2E,6E)-farnesyl]-L-cysteine methyl ester + S-adenosyl-L-homocysteine</text>
        <dbReference type="Rhea" id="RHEA:21672"/>
        <dbReference type="Rhea" id="RHEA-COMP:12125"/>
        <dbReference type="Rhea" id="RHEA-COMP:12126"/>
        <dbReference type="ChEBI" id="CHEBI:57856"/>
        <dbReference type="ChEBI" id="CHEBI:59789"/>
        <dbReference type="ChEBI" id="CHEBI:90510"/>
        <dbReference type="ChEBI" id="CHEBI:90511"/>
        <dbReference type="EC" id="2.1.1.100"/>
    </reaction>
</comment>
<proteinExistence type="inferred from homology"/>
<keyword evidence="5" id="KW-0256">Endoplasmic reticulum</keyword>
<feature type="transmembrane region" description="Helical" evidence="5">
    <location>
        <begin position="140"/>
        <end position="163"/>
    </location>
</feature>
<evidence type="ECO:0000256" key="1">
    <source>
        <dbReference type="ARBA" id="ARBA00004141"/>
    </source>
</evidence>
<comment type="caution">
    <text evidence="5">Lacks conserved residue(s) required for the propagation of feature annotation.</text>
</comment>
<dbReference type="EMBL" id="GL433866">
    <property type="protein sequence ID" value="EFN51274.1"/>
    <property type="molecule type" value="Genomic_DNA"/>
</dbReference>
<name>E1ZSA9_CHLVA</name>